<evidence type="ECO:0000256" key="1">
    <source>
        <dbReference type="SAM" id="MobiDB-lite"/>
    </source>
</evidence>
<proteinExistence type="predicted"/>
<gene>
    <name evidence="2" type="ORF">B0A48_17329</name>
</gene>
<feature type="region of interest" description="Disordered" evidence="1">
    <location>
        <begin position="320"/>
        <end position="424"/>
    </location>
</feature>
<sequence>MSPAVSRAKTPPRPASSDLVILSALPPSPPLSPKPSASRTVLRVLHHLRQLERGVIERRDYTFHLSQQELADLHRRIEAIPRLQQYWTYKLRYDYDAGVLTLRMPDAIHEIFIKRVETALQVSLLATAARLEASGTTEAAAELRRVFLSGNTTLNLQGVESSSQDSDNTPVIIRRSPDASFCHTSSGTNAPPLVVEVSYSQQKEALGYLADSYIVDSRHAIRCVLGFDLGYGRKKEQGREASVSVWRAGVDGEGVGICRADVEGEVFRGDRNGVDGVLELTVADFLPSTLAAEFSDAVLKEPITIPFAHLAAFLTEAEATKAVPPAPAPSAAPTRFRKRKRTPSEELSDTREESFARAEDDALAMRQKEDPEWIERERGLERKISKRRSGRIISADDATSGGAETAIPKRRSSRVHARKDREAG</sequence>
<evidence type="ECO:0000313" key="2">
    <source>
        <dbReference type="EMBL" id="OQN96689.1"/>
    </source>
</evidence>
<protein>
    <submittedName>
        <fullName evidence="2">Uncharacterized protein</fullName>
    </submittedName>
</protein>
<dbReference type="EMBL" id="NAJO01000063">
    <property type="protein sequence ID" value="OQN96689.1"/>
    <property type="molecule type" value="Genomic_DNA"/>
</dbReference>
<feature type="compositionally biased region" description="Basic residues" evidence="1">
    <location>
        <begin position="408"/>
        <end position="418"/>
    </location>
</feature>
<dbReference type="AlphaFoldDB" id="A0A1V8SC91"/>
<dbReference type="OrthoDB" id="3485856at2759"/>
<feature type="compositionally biased region" description="Basic and acidic residues" evidence="1">
    <location>
        <begin position="342"/>
        <end position="360"/>
    </location>
</feature>
<dbReference type="STRING" id="1507870.A0A1V8SC91"/>
<evidence type="ECO:0000313" key="3">
    <source>
        <dbReference type="Proteomes" id="UP000192596"/>
    </source>
</evidence>
<organism evidence="2 3">
    <name type="scientific">Cryoendolithus antarcticus</name>
    <dbReference type="NCBI Taxonomy" id="1507870"/>
    <lineage>
        <taxon>Eukaryota</taxon>
        <taxon>Fungi</taxon>
        <taxon>Dikarya</taxon>
        <taxon>Ascomycota</taxon>
        <taxon>Pezizomycotina</taxon>
        <taxon>Dothideomycetes</taxon>
        <taxon>Dothideomycetidae</taxon>
        <taxon>Cladosporiales</taxon>
        <taxon>Cladosporiaceae</taxon>
        <taxon>Cryoendolithus</taxon>
    </lineage>
</organism>
<keyword evidence="3" id="KW-1185">Reference proteome</keyword>
<dbReference type="Proteomes" id="UP000192596">
    <property type="component" value="Unassembled WGS sequence"/>
</dbReference>
<comment type="caution">
    <text evidence="2">The sequence shown here is derived from an EMBL/GenBank/DDBJ whole genome shotgun (WGS) entry which is preliminary data.</text>
</comment>
<reference evidence="3" key="1">
    <citation type="submission" date="2017-03" db="EMBL/GenBank/DDBJ databases">
        <title>Genomes of endolithic fungi from Antarctica.</title>
        <authorList>
            <person name="Coleine C."/>
            <person name="Masonjones S."/>
            <person name="Stajich J.E."/>
        </authorList>
    </citation>
    <scope>NUCLEOTIDE SEQUENCE [LARGE SCALE GENOMIC DNA]</scope>
    <source>
        <strain evidence="3">CCFEE 5527</strain>
    </source>
</reference>
<name>A0A1V8SC91_9PEZI</name>
<accession>A0A1V8SC91</accession>
<feature type="compositionally biased region" description="Basic and acidic residues" evidence="1">
    <location>
        <begin position="366"/>
        <end position="383"/>
    </location>
</feature>
<dbReference type="InParanoid" id="A0A1V8SC91"/>